<dbReference type="PANTHER" id="PTHR30329">
    <property type="entry name" value="STATOR ELEMENT OF FLAGELLAR MOTOR COMPLEX"/>
    <property type="match status" value="1"/>
</dbReference>
<keyword evidence="2 4" id="KW-0472">Membrane</keyword>
<gene>
    <name evidence="6" type="ORF">SAMN04488111_3049</name>
</gene>
<dbReference type="PROSITE" id="PS51123">
    <property type="entry name" value="OMPA_2"/>
    <property type="match status" value="1"/>
</dbReference>
<feature type="domain" description="OmpA-like" evidence="5">
    <location>
        <begin position="513"/>
        <end position="633"/>
    </location>
</feature>
<evidence type="ECO:0000313" key="7">
    <source>
        <dbReference type="Proteomes" id="UP000198412"/>
    </source>
</evidence>
<dbReference type="OrthoDB" id="9809364at2"/>
<evidence type="ECO:0000256" key="3">
    <source>
        <dbReference type="ARBA" id="ARBA00023237"/>
    </source>
</evidence>
<accession>A0A238Z4L0</accession>
<dbReference type="AlphaFoldDB" id="A0A238Z4L0"/>
<name>A0A238Z4L0_9FLAO</name>
<dbReference type="CDD" id="cd07185">
    <property type="entry name" value="OmpA_C-like"/>
    <property type="match status" value="1"/>
</dbReference>
<dbReference type="EMBL" id="FZNX01000005">
    <property type="protein sequence ID" value="SNR77773.1"/>
    <property type="molecule type" value="Genomic_DNA"/>
</dbReference>
<dbReference type="SUPFAM" id="SSF103088">
    <property type="entry name" value="OmpA-like"/>
    <property type="match status" value="1"/>
</dbReference>
<dbReference type="Pfam" id="PF00691">
    <property type="entry name" value="OmpA"/>
    <property type="match status" value="1"/>
</dbReference>
<dbReference type="GO" id="GO:0009279">
    <property type="term" value="C:cell outer membrane"/>
    <property type="evidence" value="ECO:0007669"/>
    <property type="project" value="UniProtKB-SubCell"/>
</dbReference>
<reference evidence="7" key="1">
    <citation type="submission" date="2017-06" db="EMBL/GenBank/DDBJ databases">
        <authorList>
            <person name="Varghese N."/>
            <person name="Submissions S."/>
        </authorList>
    </citation>
    <scope>NUCLEOTIDE SEQUENCE [LARGE SCALE GENOMIC DNA]</scope>
    <source>
        <strain evidence="7">DSM 27993</strain>
    </source>
</reference>
<dbReference type="InterPro" id="IPR011042">
    <property type="entry name" value="6-blade_b-propeller_TolB-like"/>
</dbReference>
<evidence type="ECO:0000256" key="1">
    <source>
        <dbReference type="ARBA" id="ARBA00004442"/>
    </source>
</evidence>
<dbReference type="InterPro" id="IPR006665">
    <property type="entry name" value="OmpA-like"/>
</dbReference>
<evidence type="ECO:0000256" key="2">
    <source>
        <dbReference type="ARBA" id="ARBA00023136"/>
    </source>
</evidence>
<dbReference type="PANTHER" id="PTHR30329:SF21">
    <property type="entry name" value="LIPOPROTEIN YIAD-RELATED"/>
    <property type="match status" value="1"/>
</dbReference>
<sequence length="633" mass="73240">MKKTLSTLFIVFFFTQLMVAQNLKRANHLFEKRAYLDAAELFLNEEIKSQQVYEKLGDCYYFNTKMKDASNWYKILIQKFEITVDATYFFKYSQALKGINDFKEADKWSKKYYEKKQISPKSNLETLSFIDSLNTQIDRPYLVHHLVNANTTNSDFGTSFFGNKVVFASTRNIGETYDWNKQPYLDLYQAEQTESGDFSNISVFSNSINSKTHESNAVFTKDGKTMYFTRNNFIEGKKIRDKNKVTHLKIFKAQLIDSRWTNITELPFNSNNYSVEHPALSPDEKQLFFSSDMPESIGSFDLFVVNINEDGTYGTPKNLGSKINTEQREQFPFISIENNLYFASDGHFGLGGLDIFKSEYLNGNFSTPINLSDKINSNLDDFAFIIDEEKETGYFSSNRLGGIGDDDIYRFTQLKKYYVQGLVKNKNTDELLPGSLVTLFDNNRNTISDMIVGEDAVYSFEISNNENYKIRGTRRLFSPYDVEFSTDNEGNINKNILLILESYEDAEKKIVEENGKIQIKINPIYFDFNKWNIRTDAAVELENIVTVMKKYPDMVIEIGAHTDCRGPEEYNLNLSHKRAKSVREYLVSQGIPNDNVKSVGYGEMQPLNHCIKEGICKEEEYDINRRCEFVILY</sequence>
<dbReference type="SUPFAM" id="SSF82171">
    <property type="entry name" value="DPP6 N-terminal domain-like"/>
    <property type="match status" value="1"/>
</dbReference>
<dbReference type="InterPro" id="IPR006664">
    <property type="entry name" value="OMP_bac"/>
</dbReference>
<comment type="subcellular location">
    <subcellularLocation>
        <location evidence="1">Cell outer membrane</location>
    </subcellularLocation>
</comment>
<evidence type="ECO:0000256" key="4">
    <source>
        <dbReference type="PROSITE-ProRule" id="PRU00473"/>
    </source>
</evidence>
<dbReference type="InterPro" id="IPR050330">
    <property type="entry name" value="Bact_OuterMem_StrucFunc"/>
</dbReference>
<protein>
    <submittedName>
        <fullName evidence="6">Outer membrane protein OmpA</fullName>
    </submittedName>
</protein>
<dbReference type="PRINTS" id="PR01021">
    <property type="entry name" value="OMPADOMAIN"/>
</dbReference>
<dbReference type="InterPro" id="IPR036737">
    <property type="entry name" value="OmpA-like_sf"/>
</dbReference>
<proteinExistence type="predicted"/>
<dbReference type="Gene3D" id="3.30.1330.60">
    <property type="entry name" value="OmpA-like domain"/>
    <property type="match status" value="1"/>
</dbReference>
<evidence type="ECO:0000259" key="5">
    <source>
        <dbReference type="PROSITE" id="PS51123"/>
    </source>
</evidence>
<dbReference type="Gene3D" id="2.120.10.30">
    <property type="entry name" value="TolB, C-terminal domain"/>
    <property type="match status" value="1"/>
</dbReference>
<dbReference type="Proteomes" id="UP000198412">
    <property type="component" value="Unassembled WGS sequence"/>
</dbReference>
<organism evidence="6 7">
    <name type="scientific">Lutibacter flavus</name>
    <dbReference type="NCBI Taxonomy" id="691689"/>
    <lineage>
        <taxon>Bacteria</taxon>
        <taxon>Pseudomonadati</taxon>
        <taxon>Bacteroidota</taxon>
        <taxon>Flavobacteriia</taxon>
        <taxon>Flavobacteriales</taxon>
        <taxon>Flavobacteriaceae</taxon>
        <taxon>Lutibacter</taxon>
    </lineage>
</organism>
<evidence type="ECO:0000313" key="6">
    <source>
        <dbReference type="EMBL" id="SNR77773.1"/>
    </source>
</evidence>
<keyword evidence="7" id="KW-1185">Reference proteome</keyword>
<keyword evidence="3" id="KW-0998">Cell outer membrane</keyword>
<dbReference type="RefSeq" id="WP_089379320.1">
    <property type="nucleotide sequence ID" value="NZ_FZNX01000005.1"/>
</dbReference>
<dbReference type="InterPro" id="IPR011659">
    <property type="entry name" value="WD40"/>
</dbReference>
<dbReference type="Pfam" id="PF07676">
    <property type="entry name" value="PD40"/>
    <property type="match status" value="2"/>
</dbReference>